<evidence type="ECO:0008006" key="5">
    <source>
        <dbReference type="Google" id="ProtNLM"/>
    </source>
</evidence>
<accession>A0A328NBL1</accession>
<evidence type="ECO:0000313" key="3">
    <source>
        <dbReference type="EMBL" id="RAO04128.1"/>
    </source>
</evidence>
<keyword evidence="2" id="KW-0732">Signal</keyword>
<feature type="signal peptide" evidence="2">
    <location>
        <begin position="1"/>
        <end position="20"/>
    </location>
</feature>
<organism evidence="3 4">
    <name type="scientific">Micromonospora noduli</name>
    <dbReference type="NCBI Taxonomy" id="709876"/>
    <lineage>
        <taxon>Bacteria</taxon>
        <taxon>Bacillati</taxon>
        <taxon>Actinomycetota</taxon>
        <taxon>Actinomycetes</taxon>
        <taxon>Micromonosporales</taxon>
        <taxon>Micromonosporaceae</taxon>
        <taxon>Micromonospora</taxon>
    </lineage>
</organism>
<evidence type="ECO:0000256" key="1">
    <source>
        <dbReference type="SAM" id="MobiDB-lite"/>
    </source>
</evidence>
<comment type="caution">
    <text evidence="3">The sequence shown here is derived from an EMBL/GenBank/DDBJ whole genome shotgun (WGS) entry which is preliminary data.</text>
</comment>
<dbReference type="Proteomes" id="UP000248966">
    <property type="component" value="Unassembled WGS sequence"/>
</dbReference>
<feature type="compositionally biased region" description="Low complexity" evidence="1">
    <location>
        <begin position="29"/>
        <end position="46"/>
    </location>
</feature>
<proteinExistence type="predicted"/>
<dbReference type="RefSeq" id="WP_112583015.1">
    <property type="nucleotide sequence ID" value="NZ_PYAA01000008.1"/>
</dbReference>
<sequence length="212" mass="21804">MFTMKWATGAAMLACTGALVACQGGADKAPGAAAGTPTPSGAVTGAPTPPAPTTSSAAATDPLLSGKREVTITRVQGSGKPLEISGRLEEGGDTGGRTLFVPTPIGGDRYVIRAFGTKDGHPANDDPSCWQVNGLDIEPELTIGAVVCDQDDPIQRFTIIAKGDGTYAIGSETRFLQHLPGNGLVLKELGNAKLDTTFRFADKGPADRQPIN</sequence>
<dbReference type="AlphaFoldDB" id="A0A328NBL1"/>
<feature type="region of interest" description="Disordered" evidence="1">
    <location>
        <begin position="27"/>
        <end position="61"/>
    </location>
</feature>
<feature type="chain" id="PRO_5039388159" description="Lipoprotein" evidence="2">
    <location>
        <begin position="21"/>
        <end position="212"/>
    </location>
</feature>
<evidence type="ECO:0000313" key="4">
    <source>
        <dbReference type="Proteomes" id="UP000248966"/>
    </source>
</evidence>
<dbReference type="PROSITE" id="PS51257">
    <property type="entry name" value="PROKAR_LIPOPROTEIN"/>
    <property type="match status" value="1"/>
</dbReference>
<gene>
    <name evidence="3" type="ORF">LAH08_01475</name>
</gene>
<evidence type="ECO:0000256" key="2">
    <source>
        <dbReference type="SAM" id="SignalP"/>
    </source>
</evidence>
<name>A0A328NBL1_9ACTN</name>
<protein>
    <recommendedName>
        <fullName evidence="5">Lipoprotein</fullName>
    </recommendedName>
</protein>
<dbReference type="EMBL" id="PYAA01000008">
    <property type="protein sequence ID" value="RAO04128.1"/>
    <property type="molecule type" value="Genomic_DNA"/>
</dbReference>
<reference evidence="3 4" key="1">
    <citation type="submission" date="2018-03" db="EMBL/GenBank/DDBJ databases">
        <title>Defining the species Micromonospora saelicesensis and Micromonospora noduli under the framework of genomics.</title>
        <authorList>
            <person name="Riesco R."/>
            <person name="Trujillo M.E."/>
        </authorList>
    </citation>
    <scope>NUCLEOTIDE SEQUENCE [LARGE SCALE GENOMIC DNA]</scope>
    <source>
        <strain evidence="3 4">LAH08</strain>
    </source>
</reference>